<reference evidence="9" key="1">
    <citation type="submission" date="2022-12" db="EMBL/GenBank/DDBJ databases">
        <title>New Phytohabitans aurantiacus sp. RD004123 nov., an actinomycete isolated from soil.</title>
        <authorList>
            <person name="Triningsih D.W."/>
            <person name="Harunari E."/>
            <person name="Igarashi Y."/>
        </authorList>
    </citation>
    <scope>NUCLEOTIDE SEQUENCE</scope>
    <source>
        <strain evidence="9">RD004123</strain>
    </source>
</reference>
<dbReference type="PROSITE" id="PS50893">
    <property type="entry name" value="ABC_TRANSPORTER_2"/>
    <property type="match status" value="2"/>
</dbReference>
<protein>
    <submittedName>
        <fullName evidence="9">Ribose import ATP-binding protein RbsA</fullName>
    </submittedName>
</protein>
<feature type="domain" description="ABC transporter" evidence="8">
    <location>
        <begin position="2"/>
        <end position="227"/>
    </location>
</feature>
<evidence type="ECO:0000256" key="6">
    <source>
        <dbReference type="ARBA" id="ARBA00022967"/>
    </source>
</evidence>
<gene>
    <name evidence="9" type="primary">rbsA_2</name>
    <name evidence="9" type="ORF">Pa4123_19280</name>
</gene>
<evidence type="ECO:0000313" key="9">
    <source>
        <dbReference type="EMBL" id="GLH96654.1"/>
    </source>
</evidence>
<sequence length="484" mass="51476">MLRCDGVHKSFGATRALRGVSLHVDAGEVVALLGENGAGKSTLVRCVAGEVTPEAGHVWLADRGVAVVHQELSYVGPTSVAENLLLAQLPRHRRFPFLLDRRRLVERAREMLAPIAPDIDVRARMSDLRVGDRQLVEIARAVGAGAAAVLMDEPTAALTAAEVAKLFAAVEALRRQGVGILYISHRLDEIQRVADRAVVLRDGAVAGTHRIGEVTREDLVAEIVGRQLGAFTREHHAEQVTEAGASLEVTGLTVPGRLRALDLRVRPGEIVGLYGLAGSGVELVAKAVVGAVRATGEVTVDGRRLKRRTPAACRRAGLAHVPSDRREEGIFPLLSVGTNIAMSAMADRGGAALVTRASDREAGRHWAERLDIRPRDPDLPVSALSGGNQQKSIFARWLAIRPKVFLLDEPTKGVDVGAKSQMYELIATVAAEGAGVLVVSSELPELMSLCNRIGVVTRGALAGMYSTASVDEQQLVDAAIGGHS</sequence>
<keyword evidence="10" id="KW-1185">Reference proteome</keyword>
<keyword evidence="2" id="KW-1003">Cell membrane</keyword>
<dbReference type="InterPro" id="IPR003439">
    <property type="entry name" value="ABC_transporter-like_ATP-bd"/>
</dbReference>
<evidence type="ECO:0000259" key="8">
    <source>
        <dbReference type="PROSITE" id="PS50893"/>
    </source>
</evidence>
<keyword evidence="7" id="KW-0472">Membrane</keyword>
<evidence type="ECO:0000256" key="7">
    <source>
        <dbReference type="ARBA" id="ARBA00023136"/>
    </source>
</evidence>
<keyword evidence="6" id="KW-1278">Translocase</keyword>
<evidence type="ECO:0000256" key="3">
    <source>
        <dbReference type="ARBA" id="ARBA00022597"/>
    </source>
</evidence>
<dbReference type="InterPro" id="IPR027417">
    <property type="entry name" value="P-loop_NTPase"/>
</dbReference>
<accession>A0ABQ5QQJ2</accession>
<dbReference type="CDD" id="cd03215">
    <property type="entry name" value="ABC_Carb_Monos_II"/>
    <property type="match status" value="1"/>
</dbReference>
<dbReference type="EMBL" id="BSDI01000007">
    <property type="protein sequence ID" value="GLH96654.1"/>
    <property type="molecule type" value="Genomic_DNA"/>
</dbReference>
<comment type="caution">
    <text evidence="9">The sequence shown here is derived from an EMBL/GenBank/DDBJ whole genome shotgun (WGS) entry which is preliminary data.</text>
</comment>
<evidence type="ECO:0000256" key="1">
    <source>
        <dbReference type="ARBA" id="ARBA00022448"/>
    </source>
</evidence>
<dbReference type="PANTHER" id="PTHR43790:SF3">
    <property type="entry name" value="D-ALLOSE IMPORT ATP-BINDING PROTEIN ALSA-RELATED"/>
    <property type="match status" value="1"/>
</dbReference>
<feature type="domain" description="ABC transporter" evidence="8">
    <location>
        <begin position="235"/>
        <end position="483"/>
    </location>
</feature>
<dbReference type="PANTHER" id="PTHR43790">
    <property type="entry name" value="CARBOHYDRATE TRANSPORT ATP-BINDING PROTEIN MG119-RELATED"/>
    <property type="match status" value="1"/>
</dbReference>
<dbReference type="SUPFAM" id="SSF52540">
    <property type="entry name" value="P-loop containing nucleoside triphosphate hydrolases"/>
    <property type="match status" value="2"/>
</dbReference>
<keyword evidence="4" id="KW-0547">Nucleotide-binding</keyword>
<dbReference type="InterPro" id="IPR050107">
    <property type="entry name" value="ABC_carbohydrate_import_ATPase"/>
</dbReference>
<dbReference type="InterPro" id="IPR003593">
    <property type="entry name" value="AAA+_ATPase"/>
</dbReference>
<evidence type="ECO:0000313" key="10">
    <source>
        <dbReference type="Proteomes" id="UP001144280"/>
    </source>
</evidence>
<evidence type="ECO:0000256" key="2">
    <source>
        <dbReference type="ARBA" id="ARBA00022475"/>
    </source>
</evidence>
<keyword evidence="3" id="KW-0762">Sugar transport</keyword>
<name>A0ABQ5QQJ2_9ACTN</name>
<dbReference type="GO" id="GO:0005524">
    <property type="term" value="F:ATP binding"/>
    <property type="evidence" value="ECO:0007669"/>
    <property type="project" value="UniProtKB-KW"/>
</dbReference>
<dbReference type="Pfam" id="PF00005">
    <property type="entry name" value="ABC_tran"/>
    <property type="match status" value="2"/>
</dbReference>
<keyword evidence="5 9" id="KW-0067">ATP-binding</keyword>
<dbReference type="Gene3D" id="3.40.50.300">
    <property type="entry name" value="P-loop containing nucleotide triphosphate hydrolases"/>
    <property type="match status" value="2"/>
</dbReference>
<keyword evidence="1" id="KW-0813">Transport</keyword>
<evidence type="ECO:0000256" key="5">
    <source>
        <dbReference type="ARBA" id="ARBA00022840"/>
    </source>
</evidence>
<proteinExistence type="predicted"/>
<evidence type="ECO:0000256" key="4">
    <source>
        <dbReference type="ARBA" id="ARBA00022741"/>
    </source>
</evidence>
<dbReference type="Proteomes" id="UP001144280">
    <property type="component" value="Unassembled WGS sequence"/>
</dbReference>
<dbReference type="CDD" id="cd03216">
    <property type="entry name" value="ABC_Carb_Monos_I"/>
    <property type="match status" value="1"/>
</dbReference>
<organism evidence="9 10">
    <name type="scientific">Phytohabitans aurantiacus</name>
    <dbReference type="NCBI Taxonomy" id="3016789"/>
    <lineage>
        <taxon>Bacteria</taxon>
        <taxon>Bacillati</taxon>
        <taxon>Actinomycetota</taxon>
        <taxon>Actinomycetes</taxon>
        <taxon>Micromonosporales</taxon>
        <taxon>Micromonosporaceae</taxon>
    </lineage>
</organism>
<dbReference type="SMART" id="SM00382">
    <property type="entry name" value="AAA"/>
    <property type="match status" value="2"/>
</dbReference>